<protein>
    <submittedName>
        <fullName evidence="2">Uncharacterized protein</fullName>
    </submittedName>
</protein>
<organism evidence="2 3">
    <name type="scientific">Penicillium angulare</name>
    <dbReference type="NCBI Taxonomy" id="116970"/>
    <lineage>
        <taxon>Eukaryota</taxon>
        <taxon>Fungi</taxon>
        <taxon>Dikarya</taxon>
        <taxon>Ascomycota</taxon>
        <taxon>Pezizomycotina</taxon>
        <taxon>Eurotiomycetes</taxon>
        <taxon>Eurotiomycetidae</taxon>
        <taxon>Eurotiales</taxon>
        <taxon>Aspergillaceae</taxon>
        <taxon>Penicillium</taxon>
    </lineage>
</organism>
<reference evidence="2" key="2">
    <citation type="journal article" date="2023" name="IMA Fungus">
        <title>Comparative genomic study of the Penicillium genus elucidates a diverse pangenome and 15 lateral gene transfer events.</title>
        <authorList>
            <person name="Petersen C."/>
            <person name="Sorensen T."/>
            <person name="Nielsen M.R."/>
            <person name="Sondergaard T.E."/>
            <person name="Sorensen J.L."/>
            <person name="Fitzpatrick D.A."/>
            <person name="Frisvad J.C."/>
            <person name="Nielsen K.L."/>
        </authorList>
    </citation>
    <scope>NUCLEOTIDE SEQUENCE</scope>
    <source>
        <strain evidence="2">IBT 30069</strain>
    </source>
</reference>
<reference evidence="2" key="1">
    <citation type="submission" date="2022-11" db="EMBL/GenBank/DDBJ databases">
        <authorList>
            <person name="Petersen C."/>
        </authorList>
    </citation>
    <scope>NUCLEOTIDE SEQUENCE</scope>
    <source>
        <strain evidence="2">IBT 30069</strain>
    </source>
</reference>
<gene>
    <name evidence="2" type="ORF">N7456_006065</name>
</gene>
<keyword evidence="1" id="KW-0812">Transmembrane</keyword>
<keyword evidence="3" id="KW-1185">Reference proteome</keyword>
<proteinExistence type="predicted"/>
<feature type="transmembrane region" description="Helical" evidence="1">
    <location>
        <begin position="45"/>
        <end position="64"/>
    </location>
</feature>
<keyword evidence="1" id="KW-0472">Membrane</keyword>
<evidence type="ECO:0000256" key="1">
    <source>
        <dbReference type="SAM" id="Phobius"/>
    </source>
</evidence>
<name>A0A9W9FZM7_9EURO</name>
<dbReference type="EMBL" id="JAPQKH010000003">
    <property type="protein sequence ID" value="KAJ5109390.1"/>
    <property type="molecule type" value="Genomic_DNA"/>
</dbReference>
<evidence type="ECO:0000313" key="3">
    <source>
        <dbReference type="Proteomes" id="UP001149165"/>
    </source>
</evidence>
<sequence length="79" mass="8929">MADSSITDEYHGAESTIRIELLFQLAADNASRTVYTFNPVDMTRYTAMIVPGVIPNFLEAPALVRARERRRIKTMSKPL</sequence>
<evidence type="ECO:0000313" key="2">
    <source>
        <dbReference type="EMBL" id="KAJ5109390.1"/>
    </source>
</evidence>
<dbReference type="AlphaFoldDB" id="A0A9W9FZM7"/>
<comment type="caution">
    <text evidence="2">The sequence shown here is derived from an EMBL/GenBank/DDBJ whole genome shotgun (WGS) entry which is preliminary data.</text>
</comment>
<dbReference type="Proteomes" id="UP001149165">
    <property type="component" value="Unassembled WGS sequence"/>
</dbReference>
<accession>A0A9W9FZM7</accession>
<keyword evidence="1" id="KW-1133">Transmembrane helix</keyword>